<dbReference type="Proteomes" id="UP001174196">
    <property type="component" value="Unassembled WGS sequence"/>
</dbReference>
<gene>
    <name evidence="3" type="ORF">NWF35_04655</name>
</gene>
<reference evidence="3" key="1">
    <citation type="submission" date="2022-08" db="EMBL/GenBank/DDBJ databases">
        <title>Polycladomyces zharkentsis sp. nov., a novel thermophilic CMC and starch-degrading bacterium isolated from a geothermal spring in Kazakhstan.</title>
        <authorList>
            <person name="Mashzhan A."/>
            <person name="Kistaubaeva A."/>
            <person name="Javier-Lopez R."/>
            <person name="Birkeland N.-K."/>
        </authorList>
    </citation>
    <scope>NUCLEOTIDE SEQUENCE</scope>
    <source>
        <strain evidence="3">KSR 13</strain>
    </source>
</reference>
<evidence type="ECO:0000259" key="2">
    <source>
        <dbReference type="Pfam" id="PF13751"/>
    </source>
</evidence>
<name>A0ABT8IKA5_9BACL</name>
<dbReference type="Pfam" id="PF05598">
    <property type="entry name" value="DUF772"/>
    <property type="match status" value="1"/>
</dbReference>
<protein>
    <submittedName>
        <fullName evidence="3">IS1182 family transposase</fullName>
    </submittedName>
</protein>
<keyword evidence="4" id="KW-1185">Reference proteome</keyword>
<evidence type="ECO:0000259" key="1">
    <source>
        <dbReference type="Pfam" id="PF05598"/>
    </source>
</evidence>
<proteinExistence type="predicted"/>
<evidence type="ECO:0000313" key="4">
    <source>
        <dbReference type="Proteomes" id="UP001174196"/>
    </source>
</evidence>
<comment type="caution">
    <text evidence="3">The sequence shown here is derived from an EMBL/GenBank/DDBJ whole genome shotgun (WGS) entry which is preliminary data.</text>
</comment>
<dbReference type="InterPro" id="IPR047629">
    <property type="entry name" value="IS1182_transpos"/>
</dbReference>
<dbReference type="Pfam" id="PF13751">
    <property type="entry name" value="DDE_Tnp_1_6"/>
    <property type="match status" value="1"/>
</dbReference>
<dbReference type="RefSeq" id="WP_301237910.1">
    <property type="nucleotide sequence ID" value="NZ_JANRHH010000020.1"/>
</dbReference>
<dbReference type="InterPro" id="IPR025668">
    <property type="entry name" value="Tnp_DDE_dom"/>
</dbReference>
<dbReference type="InterPro" id="IPR008490">
    <property type="entry name" value="Transposase_InsH_N"/>
</dbReference>
<feature type="domain" description="Transposase DDE" evidence="2">
    <location>
        <begin position="324"/>
        <end position="443"/>
    </location>
</feature>
<sequence length="485" mass="57334">MFQTHSHQQGCIELVNIEDLVPQNHLLRKIDATIDFSFIAEKTRPLYCEDNGRPCVDPVMLFKMLFIGYLYGIRSERRLVEEVRVNVAYRWFVGLSLTDKVPHATTFSQNRRRRFNGTTIFQEIFDEIVLQAINHGLIEGKELFTDSTFLKANANKNKFTRQMVRQSTEKYVEELDRAIDEDREAHGKRPLKKKDTPKIEKEIRVSTTDPESGYMVREGKPEGFFYLDHRTVDGKHNLITDVYVTPRNVHDAKPYLARLKRQKERFGFKVEAVALDAGYLTSPICHALKEQGIFAVIAHRRFHPQKGLFHKWQFKYDAERDVYICPGKHELTYRTTNRQGYREYKSDPQTCLDCPFLSRCTRSKNHVKTMTRHVWEDAKEWVRQNRLSERGKVLYKRRKETIERSFADAKELHGHRYARMRGLARVTEQCLLTAVCQNIKKMVLLLWKRSKGPEGGPFLRDLCLIFSIFFQYLYKTQRFFRWVCQ</sequence>
<dbReference type="PANTHER" id="PTHR33408">
    <property type="entry name" value="TRANSPOSASE"/>
    <property type="match status" value="1"/>
</dbReference>
<evidence type="ECO:0000313" key="3">
    <source>
        <dbReference type="EMBL" id="MDN4593197.1"/>
    </source>
</evidence>
<feature type="domain" description="Transposase InsH N-terminal" evidence="1">
    <location>
        <begin position="16"/>
        <end position="113"/>
    </location>
</feature>
<dbReference type="EMBL" id="JANRHH010000020">
    <property type="protein sequence ID" value="MDN4593197.1"/>
    <property type="molecule type" value="Genomic_DNA"/>
</dbReference>
<dbReference type="NCBIfam" id="NF033551">
    <property type="entry name" value="transpos_IS1182"/>
    <property type="match status" value="1"/>
</dbReference>
<organism evidence="3 4">
    <name type="scientific">Polycladomyces subterraneus</name>
    <dbReference type="NCBI Taxonomy" id="1016997"/>
    <lineage>
        <taxon>Bacteria</taxon>
        <taxon>Bacillati</taxon>
        <taxon>Bacillota</taxon>
        <taxon>Bacilli</taxon>
        <taxon>Bacillales</taxon>
        <taxon>Thermoactinomycetaceae</taxon>
        <taxon>Polycladomyces</taxon>
    </lineage>
</organism>
<accession>A0ABT8IKA5</accession>